<evidence type="ECO:0000313" key="2">
    <source>
        <dbReference type="EMBL" id="KIW93290.1"/>
    </source>
</evidence>
<sequence>MNLSLSLPDEPSSGDSTMSQAFRDTGGYTDAGFCSDDFAGIQFEDYQALTLPSVPGLFPGNMCSKTLLRMPECAYSDEHYRPLPDDDSLLSTEKLLDEIAFFTDEAYECYPILHLHSLIKNIEEGKHLSDAEFRTLALSVVTLNEARRFRRIPQHGTARLDSLLGTVHNLRQKSNHDYLADPPSLDTVTVSWCLFMAHIFRGNIYKAFAYLTEAIGFLDLIDYPSDHLETVRLRRIEYMLYITESGAVSLYGPPRKRRIARLPSSFPGRVDDLIFPDHSESDVCSLAQNTAQEKMQISDKRAVELLLLMARLHAASGPDEVANVTVDEKLMATMAGSLGKHARTGTAISEQTADVAITRQWKLGWHWRTTLADFRPLTEHRTSLNYTTQILGMTALQWGKTLSPPLLRLIGIGKIVALAEAILHISSTIGECTSCTNIIGDLIRMVSEVDYERNYAVQLYFLHASVLTVPPMIDLNDSHSTEVHRDPEVG</sequence>
<dbReference type="OrthoDB" id="4132249at2759"/>
<evidence type="ECO:0000256" key="1">
    <source>
        <dbReference type="SAM" id="MobiDB-lite"/>
    </source>
</evidence>
<dbReference type="VEuPathDB" id="FungiDB:Z519_05895"/>
<reference evidence="2" key="1">
    <citation type="submission" date="2015-01" db="EMBL/GenBank/DDBJ databases">
        <title>The Genome Sequence of Cladophialophora bantiana CBS 173.52.</title>
        <authorList>
            <consortium name="The Broad Institute Genomics Platform"/>
            <person name="Cuomo C."/>
            <person name="de Hoog S."/>
            <person name="Gorbushina A."/>
            <person name="Stielow B."/>
            <person name="Teixiera M."/>
            <person name="Abouelleil A."/>
            <person name="Chapman S.B."/>
            <person name="Priest M."/>
            <person name="Young S.K."/>
            <person name="Wortman J."/>
            <person name="Nusbaum C."/>
            <person name="Birren B."/>
        </authorList>
    </citation>
    <scope>NUCLEOTIDE SEQUENCE [LARGE SCALE GENOMIC DNA]</scope>
    <source>
        <strain evidence="2">CBS 173.52</strain>
    </source>
</reference>
<gene>
    <name evidence="2" type="ORF">Z519_05895</name>
</gene>
<dbReference type="HOGENOM" id="CLU_045845_0_0_1"/>
<proteinExistence type="predicted"/>
<organism evidence="2">
    <name type="scientific">Cladophialophora bantiana (strain ATCC 10958 / CBS 173.52 / CDC B-1940 / NIH 8579)</name>
    <name type="common">Xylohypha bantiana</name>
    <dbReference type="NCBI Taxonomy" id="1442370"/>
    <lineage>
        <taxon>Eukaryota</taxon>
        <taxon>Fungi</taxon>
        <taxon>Dikarya</taxon>
        <taxon>Ascomycota</taxon>
        <taxon>Pezizomycotina</taxon>
        <taxon>Eurotiomycetes</taxon>
        <taxon>Chaetothyriomycetidae</taxon>
        <taxon>Chaetothyriales</taxon>
        <taxon>Herpotrichiellaceae</taxon>
        <taxon>Cladophialophora</taxon>
    </lineage>
</organism>
<accession>A0A0D2HR08</accession>
<feature type="region of interest" description="Disordered" evidence="1">
    <location>
        <begin position="1"/>
        <end position="20"/>
    </location>
</feature>
<dbReference type="GeneID" id="27698823"/>
<dbReference type="AlphaFoldDB" id="A0A0D2HR08"/>
<protein>
    <submittedName>
        <fullName evidence="2">Unplaced genomic scaffold supercont1.8, whole genome shotgun sequence</fullName>
    </submittedName>
</protein>
<name>A0A0D2HR08_CLAB1</name>
<dbReference type="RefSeq" id="XP_016619959.1">
    <property type="nucleotide sequence ID" value="XM_016763635.1"/>
</dbReference>
<dbReference type="EMBL" id="KN846987">
    <property type="protein sequence ID" value="KIW93290.1"/>
    <property type="molecule type" value="Genomic_DNA"/>
</dbReference>